<evidence type="ECO:0000256" key="1">
    <source>
        <dbReference type="SAM" id="MobiDB-lite"/>
    </source>
</evidence>
<dbReference type="PANTHER" id="PTHR11567">
    <property type="entry name" value="ACID PHOSPHATASE-RELATED"/>
    <property type="match status" value="1"/>
</dbReference>
<keyword evidence="2" id="KW-1185">Reference proteome</keyword>
<dbReference type="Proteomes" id="UP000694888">
    <property type="component" value="Unplaced"/>
</dbReference>
<sequence length="313" mass="36684">MVDRIDFSQVPKDRGYDSAFDSDLEVKEKRDSFRGLLKEKKKKDKVAHKRQLEDELIKEEGKIYRTKAVALDAFSRHKEYINNYLLYYGGSKKEFERDRSKDKTDLDVIREHHQFLWDEDPDEKSWEKTLAKKYYDKLFKEYCIADLSRYKENKVGMRWRIEKEVIDGKGQFVCGNKKCSESEGLRSWEVNFGYLEHGEKKNALVKLRLCPDCSYKLNYHHKRKEVLPKSKKSRSAHSSLDAGSKKQKMSDSGGAGSSKDYVDEEGEIKRGEKKGAVEGEDGQEEGVWSKPVKLVEEKSREDEYDDYFADMFL</sequence>
<proteinExistence type="predicted"/>
<dbReference type="InterPro" id="IPR050645">
    <property type="entry name" value="Histidine_acid_phosphatase"/>
</dbReference>
<feature type="compositionally biased region" description="Basic residues" evidence="1">
    <location>
        <begin position="224"/>
        <end position="235"/>
    </location>
</feature>
<reference evidence="3" key="1">
    <citation type="submission" date="2025-08" db="UniProtKB">
        <authorList>
            <consortium name="RefSeq"/>
        </authorList>
    </citation>
    <scope>IDENTIFICATION</scope>
</reference>
<dbReference type="PANTHER" id="PTHR11567:SF25">
    <property type="entry name" value="PROTEIN FRA10AC1"/>
    <property type="match status" value="1"/>
</dbReference>
<organism evidence="2 3">
    <name type="scientific">Aplysia californica</name>
    <name type="common">California sea hare</name>
    <dbReference type="NCBI Taxonomy" id="6500"/>
    <lineage>
        <taxon>Eukaryota</taxon>
        <taxon>Metazoa</taxon>
        <taxon>Spiralia</taxon>
        <taxon>Lophotrochozoa</taxon>
        <taxon>Mollusca</taxon>
        <taxon>Gastropoda</taxon>
        <taxon>Heterobranchia</taxon>
        <taxon>Euthyneura</taxon>
        <taxon>Tectipleura</taxon>
        <taxon>Aplysiida</taxon>
        <taxon>Aplysioidea</taxon>
        <taxon>Aplysiidae</taxon>
        <taxon>Aplysia</taxon>
    </lineage>
</organism>
<evidence type="ECO:0000313" key="3">
    <source>
        <dbReference type="RefSeq" id="XP_005111126.1"/>
    </source>
</evidence>
<feature type="compositionally biased region" description="Basic and acidic residues" evidence="1">
    <location>
        <begin position="267"/>
        <end position="277"/>
    </location>
</feature>
<gene>
    <name evidence="3" type="primary">LOC101846615</name>
</gene>
<dbReference type="Pfam" id="PF09725">
    <property type="entry name" value="Fra10Ac1"/>
    <property type="match status" value="1"/>
</dbReference>
<name>A0ABM0K889_APLCA</name>
<accession>A0ABM0K889</accession>
<evidence type="ECO:0000313" key="2">
    <source>
        <dbReference type="Proteomes" id="UP000694888"/>
    </source>
</evidence>
<dbReference type="RefSeq" id="XP_005111126.1">
    <property type="nucleotide sequence ID" value="XM_005111069.3"/>
</dbReference>
<dbReference type="InterPro" id="IPR019129">
    <property type="entry name" value="Folate-sensitive_fs_Fra10Ac1"/>
</dbReference>
<feature type="region of interest" description="Disordered" evidence="1">
    <location>
        <begin position="224"/>
        <end position="294"/>
    </location>
</feature>
<dbReference type="GeneID" id="101846615"/>
<protein>
    <submittedName>
        <fullName evidence="3">Protein FRA10AC1 homolog</fullName>
    </submittedName>
</protein>